<sequence>MFDAQPTAFAVEILHLKTHDFAAPQATLVRQSHHDLALGVRAGGEDASHLAAGQQLGDALGALGHDQSRFESRPTQHLHIEKAKGV</sequence>
<gene>
    <name evidence="1" type="ORF">GCM10007392_45580</name>
</gene>
<protein>
    <submittedName>
        <fullName evidence="1">Uncharacterized protein</fullName>
    </submittedName>
</protein>
<evidence type="ECO:0000313" key="1">
    <source>
        <dbReference type="EMBL" id="GGX73040.1"/>
    </source>
</evidence>
<evidence type="ECO:0000313" key="2">
    <source>
        <dbReference type="Proteomes" id="UP000626148"/>
    </source>
</evidence>
<name>A0A918NJR2_9GAMM</name>
<dbReference type="Proteomes" id="UP000626148">
    <property type="component" value="Unassembled WGS sequence"/>
</dbReference>
<dbReference type="AlphaFoldDB" id="A0A918NJR2"/>
<keyword evidence="2" id="KW-1185">Reference proteome</keyword>
<proteinExistence type="predicted"/>
<comment type="caution">
    <text evidence="1">The sequence shown here is derived from an EMBL/GenBank/DDBJ whole genome shotgun (WGS) entry which is preliminary data.</text>
</comment>
<accession>A0A918NJR2</accession>
<dbReference type="EMBL" id="BMXR01000016">
    <property type="protein sequence ID" value="GGX73040.1"/>
    <property type="molecule type" value="Genomic_DNA"/>
</dbReference>
<reference evidence="1" key="2">
    <citation type="submission" date="2020-09" db="EMBL/GenBank/DDBJ databases">
        <authorList>
            <person name="Sun Q."/>
            <person name="Kim S."/>
        </authorList>
    </citation>
    <scope>NUCLEOTIDE SEQUENCE</scope>
    <source>
        <strain evidence="1">KCTC 22169</strain>
    </source>
</reference>
<organism evidence="1 2">
    <name type="scientific">Saccharospirillum salsuginis</name>
    <dbReference type="NCBI Taxonomy" id="418750"/>
    <lineage>
        <taxon>Bacteria</taxon>
        <taxon>Pseudomonadati</taxon>
        <taxon>Pseudomonadota</taxon>
        <taxon>Gammaproteobacteria</taxon>
        <taxon>Oceanospirillales</taxon>
        <taxon>Saccharospirillaceae</taxon>
        <taxon>Saccharospirillum</taxon>
    </lineage>
</organism>
<reference evidence="1" key="1">
    <citation type="journal article" date="2014" name="Int. J. Syst. Evol. Microbiol.">
        <title>Complete genome sequence of Corynebacterium casei LMG S-19264T (=DSM 44701T), isolated from a smear-ripened cheese.</title>
        <authorList>
            <consortium name="US DOE Joint Genome Institute (JGI-PGF)"/>
            <person name="Walter F."/>
            <person name="Albersmeier A."/>
            <person name="Kalinowski J."/>
            <person name="Ruckert C."/>
        </authorList>
    </citation>
    <scope>NUCLEOTIDE SEQUENCE</scope>
    <source>
        <strain evidence="1">KCTC 22169</strain>
    </source>
</reference>